<evidence type="ECO:0000313" key="3">
    <source>
        <dbReference type="Proteomes" id="UP000886523"/>
    </source>
</evidence>
<protein>
    <submittedName>
        <fullName evidence="2">Uncharacterized protein</fullName>
    </submittedName>
</protein>
<dbReference type="Proteomes" id="UP000886523">
    <property type="component" value="Unassembled WGS sequence"/>
</dbReference>
<feature type="region of interest" description="Disordered" evidence="1">
    <location>
        <begin position="32"/>
        <end position="61"/>
    </location>
</feature>
<organism evidence="2 3">
    <name type="scientific">Hydnum rufescens UP504</name>
    <dbReference type="NCBI Taxonomy" id="1448309"/>
    <lineage>
        <taxon>Eukaryota</taxon>
        <taxon>Fungi</taxon>
        <taxon>Dikarya</taxon>
        <taxon>Basidiomycota</taxon>
        <taxon>Agaricomycotina</taxon>
        <taxon>Agaricomycetes</taxon>
        <taxon>Cantharellales</taxon>
        <taxon>Hydnaceae</taxon>
        <taxon>Hydnum</taxon>
    </lineage>
</organism>
<evidence type="ECO:0000313" key="2">
    <source>
        <dbReference type="EMBL" id="KAF9509830.1"/>
    </source>
</evidence>
<sequence>MHLQKDLDHQCDAHNLQRYYNEHQQLRSQNTNNALGDFEDGSGPHGTNDCVDDGTERHPGSRLVSPMQDIEQHYQLELARLALDDPPDDFDDEICDDDWPPFQHRMEANPGLPLEPISDSGDDGLGEEDLDIMDDPVFINNSDVYECEDVLEHQQAVQDLDTSPEAFNEALEIRNAYISLQRILLHLGKCDLMQHWRHEGDEVGAAPPISEEVHNTLHPSHDLLHDVTDGWGWFHVTSWGHMHSAGAIYIVICNLPRGIRFLWEEMILLTTVPGPREPSLEQLNKVIEPFVREMFLLEQGLPFKVHSFQHEQIIHAKLWFNASDLPASRKSVGDASHSKPGHFCSFCDKDSSCLSDASGFDPDSMGVVMEIVGSMAHDPFLAFVHRDESKQTQYAFFSHWATTASACERLFNKNGKQFSALDALPQWGYSCSLWILCILPSLRHMASFEMGLHMPHGFMLLSTTIRFNILETWMSQLLMISRFWHYFRVISREGLMGNETGEPLYHLALSFLFPDHRAPILPWSKWDSELGTGTWAYEHFAPLEAVNISQFSSTFILAPLPLQSHGSVTLFWITIAYDHVSIRGVKNQVRKYGVKGKSIIRSNPCIMDSLRVLINIFTIPILISICKCPTLIRATRIIHWITMITYPRLQNSVGINFMGGVQLPSQNQETSWQCGNLVLRNEE</sequence>
<reference evidence="2" key="1">
    <citation type="journal article" date="2020" name="Nat. Commun.">
        <title>Large-scale genome sequencing of mycorrhizal fungi provides insights into the early evolution of symbiotic traits.</title>
        <authorList>
            <person name="Miyauchi S."/>
            <person name="Kiss E."/>
            <person name="Kuo A."/>
            <person name="Drula E."/>
            <person name="Kohler A."/>
            <person name="Sanchez-Garcia M."/>
            <person name="Morin E."/>
            <person name="Andreopoulos B."/>
            <person name="Barry K.W."/>
            <person name="Bonito G."/>
            <person name="Buee M."/>
            <person name="Carver A."/>
            <person name="Chen C."/>
            <person name="Cichocki N."/>
            <person name="Clum A."/>
            <person name="Culley D."/>
            <person name="Crous P.W."/>
            <person name="Fauchery L."/>
            <person name="Girlanda M."/>
            <person name="Hayes R.D."/>
            <person name="Keri Z."/>
            <person name="LaButti K."/>
            <person name="Lipzen A."/>
            <person name="Lombard V."/>
            <person name="Magnuson J."/>
            <person name="Maillard F."/>
            <person name="Murat C."/>
            <person name="Nolan M."/>
            <person name="Ohm R.A."/>
            <person name="Pangilinan J."/>
            <person name="Pereira M.F."/>
            <person name="Perotto S."/>
            <person name="Peter M."/>
            <person name="Pfister S."/>
            <person name="Riley R."/>
            <person name="Sitrit Y."/>
            <person name="Stielow J.B."/>
            <person name="Szollosi G."/>
            <person name="Zifcakova L."/>
            <person name="Stursova M."/>
            <person name="Spatafora J.W."/>
            <person name="Tedersoo L."/>
            <person name="Vaario L.M."/>
            <person name="Yamada A."/>
            <person name="Yan M."/>
            <person name="Wang P."/>
            <person name="Xu J."/>
            <person name="Bruns T."/>
            <person name="Baldrian P."/>
            <person name="Vilgalys R."/>
            <person name="Dunand C."/>
            <person name="Henrissat B."/>
            <person name="Grigoriev I.V."/>
            <person name="Hibbett D."/>
            <person name="Nagy L.G."/>
            <person name="Martin F.M."/>
        </authorList>
    </citation>
    <scope>NUCLEOTIDE SEQUENCE</scope>
    <source>
        <strain evidence="2">UP504</strain>
    </source>
</reference>
<keyword evidence="3" id="KW-1185">Reference proteome</keyword>
<dbReference type="EMBL" id="MU129028">
    <property type="protein sequence ID" value="KAF9509830.1"/>
    <property type="molecule type" value="Genomic_DNA"/>
</dbReference>
<evidence type="ECO:0000256" key="1">
    <source>
        <dbReference type="SAM" id="MobiDB-lite"/>
    </source>
</evidence>
<dbReference type="AlphaFoldDB" id="A0A9P6DTR0"/>
<proteinExistence type="predicted"/>
<gene>
    <name evidence="2" type="ORF">BS47DRAFT_1365018</name>
</gene>
<dbReference type="OrthoDB" id="3248986at2759"/>
<accession>A0A9P6DTR0</accession>
<name>A0A9P6DTR0_9AGAM</name>
<comment type="caution">
    <text evidence="2">The sequence shown here is derived from an EMBL/GenBank/DDBJ whole genome shotgun (WGS) entry which is preliminary data.</text>
</comment>